<dbReference type="InterPro" id="IPR025669">
    <property type="entry name" value="AAA_dom"/>
</dbReference>
<evidence type="ECO:0000256" key="2">
    <source>
        <dbReference type="ARBA" id="ARBA00011903"/>
    </source>
</evidence>
<dbReference type="Proteomes" id="UP000664844">
    <property type="component" value="Unassembled WGS sequence"/>
</dbReference>
<dbReference type="CDD" id="cd05387">
    <property type="entry name" value="BY-kinase"/>
    <property type="match status" value="1"/>
</dbReference>
<keyword evidence="10" id="KW-0812">Transmembrane</keyword>
<dbReference type="Pfam" id="PF13614">
    <property type="entry name" value="AAA_31"/>
    <property type="match status" value="1"/>
</dbReference>
<dbReference type="SUPFAM" id="SSF52540">
    <property type="entry name" value="P-loop containing nucleoside triphosphate hydrolases"/>
    <property type="match status" value="1"/>
</dbReference>
<keyword evidence="4" id="KW-0547">Nucleotide-binding</keyword>
<dbReference type="NCBIfam" id="TIGR01007">
    <property type="entry name" value="eps_fam"/>
    <property type="match status" value="1"/>
</dbReference>
<feature type="transmembrane region" description="Helical" evidence="10">
    <location>
        <begin position="460"/>
        <end position="485"/>
    </location>
</feature>
<organism evidence="12 13">
    <name type="scientific">Phormidium pseudopriestleyi FRX01</name>
    <dbReference type="NCBI Taxonomy" id="1759528"/>
    <lineage>
        <taxon>Bacteria</taxon>
        <taxon>Bacillati</taxon>
        <taxon>Cyanobacteriota</taxon>
        <taxon>Cyanophyceae</taxon>
        <taxon>Oscillatoriophycideae</taxon>
        <taxon>Oscillatoriales</taxon>
        <taxon>Oscillatoriaceae</taxon>
        <taxon>Phormidium</taxon>
    </lineage>
</organism>
<protein>
    <recommendedName>
        <fullName evidence="2">non-specific protein-tyrosine kinase</fullName>
        <ecNumber evidence="2">2.7.10.2</ecNumber>
    </recommendedName>
</protein>
<feature type="transmembrane region" description="Helical" evidence="10">
    <location>
        <begin position="54"/>
        <end position="73"/>
    </location>
</feature>
<evidence type="ECO:0000259" key="11">
    <source>
        <dbReference type="Pfam" id="PF13614"/>
    </source>
</evidence>
<dbReference type="PANTHER" id="PTHR32309">
    <property type="entry name" value="TYROSINE-PROTEIN KINASE"/>
    <property type="match status" value="1"/>
</dbReference>
<gene>
    <name evidence="12" type="ORF">J0895_02670</name>
</gene>
<dbReference type="InterPro" id="IPR050445">
    <property type="entry name" value="Bact_polysacc_biosynth/exp"/>
</dbReference>
<evidence type="ECO:0000256" key="4">
    <source>
        <dbReference type="ARBA" id="ARBA00022741"/>
    </source>
</evidence>
<feature type="coiled-coil region" evidence="9">
    <location>
        <begin position="214"/>
        <end position="248"/>
    </location>
</feature>
<evidence type="ECO:0000256" key="8">
    <source>
        <dbReference type="ARBA" id="ARBA00051245"/>
    </source>
</evidence>
<reference evidence="12 13" key="1">
    <citation type="submission" date="2021-03" db="EMBL/GenBank/DDBJ databases">
        <title>Metabolic Capacity of the Antarctic Cyanobacterium Phormidium pseudopriestleyi that Sustains Oxygenic Photosynthesis in the Presence of Hydrogen Sulfide.</title>
        <authorList>
            <person name="Lumian J.E."/>
            <person name="Jungblut A.D."/>
            <person name="Dillon M.L."/>
            <person name="Hawes I."/>
            <person name="Doran P.T."/>
            <person name="Mackey T.J."/>
            <person name="Dick G.J."/>
            <person name="Grettenberger C.L."/>
            <person name="Sumner D.Y."/>
        </authorList>
    </citation>
    <scope>NUCLEOTIDE SEQUENCE [LARGE SCALE GENOMIC DNA]</scope>
    <source>
        <strain evidence="12 13">FRX01</strain>
    </source>
</reference>
<evidence type="ECO:0000256" key="1">
    <source>
        <dbReference type="ARBA" id="ARBA00007316"/>
    </source>
</evidence>
<keyword evidence="10" id="KW-0472">Membrane</keyword>
<dbReference type="GO" id="GO:0004715">
    <property type="term" value="F:non-membrane spanning protein tyrosine kinase activity"/>
    <property type="evidence" value="ECO:0007669"/>
    <property type="project" value="UniProtKB-EC"/>
</dbReference>
<keyword evidence="9" id="KW-0175">Coiled coil</keyword>
<keyword evidence="10" id="KW-1133">Transmembrane helix</keyword>
<keyword evidence="13" id="KW-1185">Reference proteome</keyword>
<feature type="domain" description="AAA" evidence="11">
    <location>
        <begin position="582"/>
        <end position="714"/>
    </location>
</feature>
<comment type="catalytic activity">
    <reaction evidence="8">
        <text>L-tyrosyl-[protein] + ATP = O-phospho-L-tyrosyl-[protein] + ADP + H(+)</text>
        <dbReference type="Rhea" id="RHEA:10596"/>
        <dbReference type="Rhea" id="RHEA-COMP:10136"/>
        <dbReference type="Rhea" id="RHEA-COMP:20101"/>
        <dbReference type="ChEBI" id="CHEBI:15378"/>
        <dbReference type="ChEBI" id="CHEBI:30616"/>
        <dbReference type="ChEBI" id="CHEBI:46858"/>
        <dbReference type="ChEBI" id="CHEBI:61978"/>
        <dbReference type="ChEBI" id="CHEBI:456216"/>
        <dbReference type="EC" id="2.7.10.2"/>
    </reaction>
</comment>
<keyword evidence="7" id="KW-0829">Tyrosine-protein kinase</keyword>
<dbReference type="InterPro" id="IPR027417">
    <property type="entry name" value="P-loop_NTPase"/>
</dbReference>
<evidence type="ECO:0000256" key="7">
    <source>
        <dbReference type="ARBA" id="ARBA00023137"/>
    </source>
</evidence>
<dbReference type="PANTHER" id="PTHR32309:SF13">
    <property type="entry name" value="FERRIC ENTEROBACTIN TRANSPORT PROTEIN FEPE"/>
    <property type="match status" value="1"/>
</dbReference>
<name>A0ABS3FM13_9CYAN</name>
<evidence type="ECO:0000256" key="9">
    <source>
        <dbReference type="SAM" id="Coils"/>
    </source>
</evidence>
<keyword evidence="6" id="KW-0067">ATP-binding</keyword>
<evidence type="ECO:0000256" key="10">
    <source>
        <dbReference type="SAM" id="Phobius"/>
    </source>
</evidence>
<feature type="coiled-coil region" evidence="9">
    <location>
        <begin position="272"/>
        <end position="329"/>
    </location>
</feature>
<accession>A0ABS3FM13</accession>
<dbReference type="EMBL" id="JAFLQW010000064">
    <property type="protein sequence ID" value="MBO0348024.1"/>
    <property type="molecule type" value="Genomic_DNA"/>
</dbReference>
<comment type="similarity">
    <text evidence="1">Belongs to the CpsD/CapB family.</text>
</comment>
<dbReference type="RefSeq" id="WP_207086593.1">
    <property type="nucleotide sequence ID" value="NZ_JAFLQW010000064.1"/>
</dbReference>
<evidence type="ECO:0000313" key="12">
    <source>
        <dbReference type="EMBL" id="MBO0348024.1"/>
    </source>
</evidence>
<dbReference type="Gene3D" id="3.40.50.300">
    <property type="entry name" value="P-loop containing nucleotide triphosphate hydrolases"/>
    <property type="match status" value="1"/>
</dbReference>
<comment type="caution">
    <text evidence="12">The sequence shown here is derived from an EMBL/GenBank/DDBJ whole genome shotgun (WGS) entry which is preliminary data.</text>
</comment>
<keyword evidence="3 12" id="KW-0808">Transferase</keyword>
<dbReference type="EC" id="2.7.10.2" evidence="2"/>
<evidence type="ECO:0000313" key="13">
    <source>
        <dbReference type="Proteomes" id="UP000664844"/>
    </source>
</evidence>
<dbReference type="InterPro" id="IPR005702">
    <property type="entry name" value="Wzc-like_C"/>
</dbReference>
<evidence type="ECO:0000256" key="6">
    <source>
        <dbReference type="ARBA" id="ARBA00022840"/>
    </source>
</evidence>
<evidence type="ECO:0000256" key="5">
    <source>
        <dbReference type="ARBA" id="ARBA00022777"/>
    </source>
</evidence>
<keyword evidence="5" id="KW-0418">Kinase</keyword>
<sequence length="752" mass="83825">MDYDRHLQQFSPKQTGKPHLGSLPALYSESIEQSDEEKFDVAWLFAVFRRRTPIILLVAIALSVMAGAVIVRGSRQIIPMYKSSFKLLVEPVTAEGRLARQYVMAQGSGGDGDLQRARIEEISLVDYQTLIRVLRSPKLMLPAISKLQTEYPKIQYGAVVRNIEMTRITVGKGNKEQGTKILVVSYQDENPKKVEAVLNQLVETYLEYSVEERLASLRQGIRFIEEQLPELQEKVDTLQGDLQRLRQNYNLMDPNLADRYLSEHRLIIQRQRLDLTAQLQQQRTLYQNLQKQLLEKHPVSILSREAKAYENLIAQIQRLEGELAIQSAIFFDDSEPILILREKLDNLYLQSRLAAESIVEQVGSEIEEIEAREQTFAEAEETLTQTLTELPVVSRQYTDLNRELDVSTKTLQEFLARREALRVDAARNDVPWELIDPPVVPRDARGNPISITVTQTRRELAVAVILSILLAVGVCFLVEVLHTVFHVPKEIRLATKLPVLGVIPFTKELKKLAKPVKKLSPEPAFVSLARHTSGNRLGTGTVLSAAGRYNSSPFVEGFRSLHTNIRLLSSNSPIHSLVIGSAEAGDGKSTVALHLAEAAAAIGQRVLLVDADLRFPHLHTRLDLPNFQGLTDAISTDISLNDLIQRPSGQNNLFVLTSGSVPDDPIKLLSSKKMHALMEQFQDFFDLVIYDTPPIVGLADGSILADQTDGLILVVGLAKTDRASISKALEELKISGAPVLGVVANNLKRASS</sequence>
<proteinExistence type="inferred from homology"/>
<evidence type="ECO:0000256" key="3">
    <source>
        <dbReference type="ARBA" id="ARBA00022679"/>
    </source>
</evidence>